<dbReference type="SUPFAM" id="SSF52540">
    <property type="entry name" value="P-loop containing nucleoside triphosphate hydrolases"/>
    <property type="match status" value="1"/>
</dbReference>
<evidence type="ECO:0000313" key="1">
    <source>
        <dbReference type="EMBL" id="AGZ40893.1"/>
    </source>
</evidence>
<dbReference type="RefSeq" id="WP_023360952.1">
    <property type="nucleotide sequence ID" value="NC_022657.1"/>
</dbReference>
<dbReference type="OrthoDB" id="1649389at2"/>
<dbReference type="Gene3D" id="3.40.50.300">
    <property type="entry name" value="P-loop containing nucleotide triphosphate hydrolases"/>
    <property type="match status" value="2"/>
</dbReference>
<dbReference type="EMBL" id="CP006272">
    <property type="protein sequence ID" value="AGZ40893.1"/>
    <property type="molecule type" value="Genomic_DNA"/>
</dbReference>
<name>U5VV62_9ACTN</name>
<reference evidence="1 2" key="1">
    <citation type="journal article" date="2014" name="J. Biotechnol.">
        <title>Complete genome sequence of the actinobacterium Actinoplanes friuliensis HAG 010964, producer of the lipopeptide antibiotic friulimycin.</title>
        <authorList>
            <person name="Ruckert C."/>
            <person name="Szczepanowski R."/>
            <person name="Albersmeier A."/>
            <person name="Goesmann A."/>
            <person name="Fischer N."/>
            <person name="Steinkamper A."/>
            <person name="Puhler A."/>
            <person name="Biener R."/>
            <person name="Schwartz D."/>
            <person name="Kalinowski J."/>
        </authorList>
    </citation>
    <scope>NUCLEOTIDE SEQUENCE [LARGE SCALE GENOMIC DNA]</scope>
    <source>
        <strain evidence="1 2">DSM 7358</strain>
    </source>
</reference>
<dbReference type="InterPro" id="IPR027417">
    <property type="entry name" value="P-loop_NTPase"/>
</dbReference>
<dbReference type="STRING" id="1246995.AFR_13035"/>
<dbReference type="Proteomes" id="UP000017746">
    <property type="component" value="Chromosome"/>
</dbReference>
<dbReference type="KEGG" id="afs:AFR_13035"/>
<protein>
    <submittedName>
        <fullName evidence="1">Uncharacterized protein</fullName>
    </submittedName>
</protein>
<accession>U5VV62</accession>
<organism evidence="1 2">
    <name type="scientific">Actinoplanes friuliensis DSM 7358</name>
    <dbReference type="NCBI Taxonomy" id="1246995"/>
    <lineage>
        <taxon>Bacteria</taxon>
        <taxon>Bacillati</taxon>
        <taxon>Actinomycetota</taxon>
        <taxon>Actinomycetes</taxon>
        <taxon>Micromonosporales</taxon>
        <taxon>Micromonosporaceae</taxon>
        <taxon>Actinoplanes</taxon>
    </lineage>
</organism>
<sequence length="99" mass="10674">MSTLLVIAGPPGAGKSTVSSIVSSRLSPSVLLPSVERCVQDVTTREGNRDDEPGTRHMHQQFVQAPIDARHLIIEPTGTPEEVATSILSRYRQGAFSYA</sequence>
<evidence type="ECO:0000313" key="2">
    <source>
        <dbReference type="Proteomes" id="UP000017746"/>
    </source>
</evidence>
<proteinExistence type="predicted"/>
<dbReference type="AlphaFoldDB" id="U5VV62"/>
<keyword evidence="2" id="KW-1185">Reference proteome</keyword>
<gene>
    <name evidence="1" type="ORF">AFR_13035</name>
</gene>
<dbReference type="PATRIC" id="fig|1246995.3.peg.2647"/>
<dbReference type="eggNOG" id="COG0645">
    <property type="taxonomic scope" value="Bacteria"/>
</dbReference>
<dbReference type="HOGENOM" id="CLU_2314082_0_0_11"/>